<dbReference type="AlphaFoldDB" id="A0A9W8B1I2"/>
<dbReference type="OrthoDB" id="245697at2759"/>
<organism evidence="3 4">
    <name type="scientific">Dimargaris verticillata</name>
    <dbReference type="NCBI Taxonomy" id="2761393"/>
    <lineage>
        <taxon>Eukaryota</taxon>
        <taxon>Fungi</taxon>
        <taxon>Fungi incertae sedis</taxon>
        <taxon>Zoopagomycota</taxon>
        <taxon>Kickxellomycotina</taxon>
        <taxon>Dimargaritomycetes</taxon>
        <taxon>Dimargaritales</taxon>
        <taxon>Dimargaritaceae</taxon>
        <taxon>Dimargaris</taxon>
    </lineage>
</organism>
<name>A0A9W8B1I2_9FUNG</name>
<dbReference type="SMART" id="SM00060">
    <property type="entry name" value="FN3"/>
    <property type="match status" value="1"/>
</dbReference>
<feature type="domain" description="Fibronectin type-III" evidence="2">
    <location>
        <begin position="91"/>
        <end position="190"/>
    </location>
</feature>
<keyword evidence="4" id="KW-1185">Reference proteome</keyword>
<dbReference type="PANTHER" id="PTHR47351:SF1">
    <property type="entry name" value="CHITIN BIOSYNTHESIS PROTEIN CHS5"/>
    <property type="match status" value="1"/>
</dbReference>
<proteinExistence type="predicted"/>
<dbReference type="InterPro" id="IPR036116">
    <property type="entry name" value="FN3_sf"/>
</dbReference>
<dbReference type="InterPro" id="IPR036420">
    <property type="entry name" value="BRCT_dom_sf"/>
</dbReference>
<dbReference type="Gene3D" id="6.20.120.50">
    <property type="match status" value="1"/>
</dbReference>
<evidence type="ECO:0000313" key="4">
    <source>
        <dbReference type="Proteomes" id="UP001151582"/>
    </source>
</evidence>
<dbReference type="CDD" id="cd13945">
    <property type="entry name" value="Chs5_N"/>
    <property type="match status" value="1"/>
</dbReference>
<dbReference type="Gene3D" id="3.40.50.10190">
    <property type="entry name" value="BRCT domain"/>
    <property type="match status" value="1"/>
</dbReference>
<dbReference type="GO" id="GO:0046983">
    <property type="term" value="F:protein dimerization activity"/>
    <property type="evidence" value="ECO:0007669"/>
    <property type="project" value="InterPro"/>
</dbReference>
<dbReference type="InterPro" id="IPR052827">
    <property type="entry name" value="CHS_Export/Cell_Fusion_Reg"/>
</dbReference>
<dbReference type="GO" id="GO:0006893">
    <property type="term" value="P:Golgi to plasma membrane transport"/>
    <property type="evidence" value="ECO:0007669"/>
    <property type="project" value="TreeGrafter"/>
</dbReference>
<dbReference type="GO" id="GO:0000747">
    <property type="term" value="P:conjugation with cellular fusion"/>
    <property type="evidence" value="ECO:0007669"/>
    <property type="project" value="TreeGrafter"/>
</dbReference>
<dbReference type="InterPro" id="IPR001357">
    <property type="entry name" value="BRCT_dom"/>
</dbReference>
<dbReference type="GO" id="GO:0005802">
    <property type="term" value="C:trans-Golgi network"/>
    <property type="evidence" value="ECO:0007669"/>
    <property type="project" value="TreeGrafter"/>
</dbReference>
<dbReference type="Gene3D" id="2.60.40.10">
    <property type="entry name" value="Immunoglobulins"/>
    <property type="match status" value="1"/>
</dbReference>
<dbReference type="CDD" id="cd00063">
    <property type="entry name" value="FN3"/>
    <property type="match status" value="1"/>
</dbReference>
<dbReference type="SUPFAM" id="SSF52113">
    <property type="entry name" value="BRCT domain"/>
    <property type="match status" value="1"/>
</dbReference>
<comment type="caution">
    <text evidence="3">The sequence shown here is derived from an EMBL/GenBank/DDBJ whole genome shotgun (WGS) entry which is preliminary data.</text>
</comment>
<reference evidence="3" key="1">
    <citation type="submission" date="2022-07" db="EMBL/GenBank/DDBJ databases">
        <title>Phylogenomic reconstructions and comparative analyses of Kickxellomycotina fungi.</title>
        <authorList>
            <person name="Reynolds N.K."/>
            <person name="Stajich J.E."/>
            <person name="Barry K."/>
            <person name="Grigoriev I.V."/>
            <person name="Crous P."/>
            <person name="Smith M.E."/>
        </authorList>
    </citation>
    <scope>NUCLEOTIDE SEQUENCE</scope>
    <source>
        <strain evidence="3">RSA 567</strain>
    </source>
</reference>
<evidence type="ECO:0000259" key="2">
    <source>
        <dbReference type="PROSITE" id="PS50853"/>
    </source>
</evidence>
<dbReference type="SUPFAM" id="SSF49265">
    <property type="entry name" value="Fibronectin type III"/>
    <property type="match status" value="1"/>
</dbReference>
<dbReference type="GO" id="GO:0034044">
    <property type="term" value="C:exomer complex"/>
    <property type="evidence" value="ECO:0007669"/>
    <property type="project" value="TreeGrafter"/>
</dbReference>
<evidence type="ECO:0000313" key="3">
    <source>
        <dbReference type="EMBL" id="KAJ1976724.1"/>
    </source>
</evidence>
<gene>
    <name evidence="3" type="ORF">H4R34_003867</name>
</gene>
<dbReference type="InterPro" id="IPR013783">
    <property type="entry name" value="Ig-like_fold"/>
</dbReference>
<accession>A0A9W8B1I2</accession>
<dbReference type="Pfam" id="PF12738">
    <property type="entry name" value="PTCB-BRCT"/>
    <property type="match status" value="1"/>
</dbReference>
<sequence length="275" mass="30815">MATSQSPSTVNPSHGASSVQFTVGKLDAGMAMLLTDENHLIEFPSLLLPEGVTSGSIINIEVRQNVTEELRQREKFQALQEQIVQEFGSKVPEVPHLNVRSVTQTAITLEWDPLVLYSANLHQLILYRDGVKLSQQIPLVDSRDKSPNHLFKVSGLDVNHEYQFRLEMRTSAGHYFSNTCKTKTHSLDNLTGIHVAFGDYESDAEVESLKTCIERIGASWSEDVSIDTTHVLCRTARGPKYEQAVHLNIPIVKPDWLIACETNKKLQPALSYYLN</sequence>
<dbReference type="PROSITE" id="PS50172">
    <property type="entry name" value="BRCT"/>
    <property type="match status" value="1"/>
</dbReference>
<evidence type="ECO:0000259" key="1">
    <source>
        <dbReference type="PROSITE" id="PS50172"/>
    </source>
</evidence>
<evidence type="ECO:0008006" key="5">
    <source>
        <dbReference type="Google" id="ProtNLM"/>
    </source>
</evidence>
<protein>
    <recommendedName>
        <fullName evidence="5">BRCT domain-containing protein</fullName>
    </recommendedName>
</protein>
<dbReference type="InterPro" id="IPR003961">
    <property type="entry name" value="FN3_dom"/>
</dbReference>
<feature type="domain" description="BRCT" evidence="1">
    <location>
        <begin position="185"/>
        <end position="274"/>
    </location>
</feature>
<dbReference type="InterPro" id="IPR031673">
    <property type="entry name" value="Chs5_N"/>
</dbReference>
<dbReference type="Pfam" id="PF16892">
    <property type="entry name" value="CHS5_N"/>
    <property type="match status" value="1"/>
</dbReference>
<dbReference type="PROSITE" id="PS50853">
    <property type="entry name" value="FN3"/>
    <property type="match status" value="1"/>
</dbReference>
<dbReference type="InterPro" id="IPR031669">
    <property type="entry name" value="Fn3_2"/>
</dbReference>
<dbReference type="EMBL" id="JANBQB010000406">
    <property type="protein sequence ID" value="KAJ1976724.1"/>
    <property type="molecule type" value="Genomic_DNA"/>
</dbReference>
<dbReference type="PANTHER" id="PTHR47351">
    <property type="entry name" value="CHITIN BIOSYNTHESIS PROTEIN CHS5"/>
    <property type="match status" value="1"/>
</dbReference>
<dbReference type="Pfam" id="PF16893">
    <property type="entry name" value="fn3_2"/>
    <property type="match status" value="1"/>
</dbReference>
<dbReference type="CDD" id="cd17742">
    <property type="entry name" value="BRCT_CHS5_like"/>
    <property type="match status" value="1"/>
</dbReference>
<dbReference type="Proteomes" id="UP001151582">
    <property type="component" value="Unassembled WGS sequence"/>
</dbReference>
<dbReference type="SMART" id="SM00292">
    <property type="entry name" value="BRCT"/>
    <property type="match status" value="1"/>
</dbReference>